<evidence type="ECO:0000259" key="2">
    <source>
        <dbReference type="Pfam" id="PF13609"/>
    </source>
</evidence>
<dbReference type="Gene3D" id="2.40.160.10">
    <property type="entry name" value="Porin"/>
    <property type="match status" value="1"/>
</dbReference>
<feature type="domain" description="Porin" evidence="2">
    <location>
        <begin position="6"/>
        <end position="315"/>
    </location>
</feature>
<evidence type="ECO:0000313" key="4">
    <source>
        <dbReference type="Proteomes" id="UP000479335"/>
    </source>
</evidence>
<sequence length="399" mass="42780">MKKLIALSFASACSAFAQAETDGLTVSGFGTIGAARSDTNEARFVRSNQAEGVADTAKFGLDSNLGLQVDYEFNDTWSATTQVLTRKATSPSFTTDLTWAFVQVKINDELNVRVGRMGLPTFLISDYQNVGYANTLMRPPIEMYVQAPIESGDGVDFNYQHAFDNWNLSAQGLAGVSRGKLFLPGTAATATYRAPTMALALGAEMGPVTLRLSHLQARMTSNDIGPINNLVSSLTTAGFGQLGKDMSILSGKRLTFTAVGLTGKWHNIVVQGEYGRRRAKDPAYVPDTNAWYAMFGYRMGEVLLYYSHAEYKGAGSSVTLPASFPTSGSLSTAVRSVLTSSAQNSDALGVRWDFARSVALKVQVDRVKPTAKSGSLIYGPATGLKNSVTVVGVTLDFVF</sequence>
<name>A0A6L8KJ65_9BURK</name>
<feature type="chain" id="PRO_5027031799" evidence="1">
    <location>
        <begin position="20"/>
        <end position="399"/>
    </location>
</feature>
<feature type="signal peptide" evidence="1">
    <location>
        <begin position="1"/>
        <end position="19"/>
    </location>
</feature>
<comment type="caution">
    <text evidence="3">The sequence shown here is derived from an EMBL/GenBank/DDBJ whole genome shotgun (WGS) entry which is preliminary data.</text>
</comment>
<dbReference type="Pfam" id="PF13609">
    <property type="entry name" value="Porin_4"/>
    <property type="match status" value="1"/>
</dbReference>
<protein>
    <submittedName>
        <fullName evidence="3">Porin</fullName>
    </submittedName>
</protein>
<dbReference type="EMBL" id="WWCN01000024">
    <property type="protein sequence ID" value="MYM26258.1"/>
    <property type="molecule type" value="Genomic_DNA"/>
</dbReference>
<accession>A0A6L8KJ65</accession>
<proteinExistence type="predicted"/>
<dbReference type="AlphaFoldDB" id="A0A6L8KJ65"/>
<dbReference type="Proteomes" id="UP000479335">
    <property type="component" value="Unassembled WGS sequence"/>
</dbReference>
<reference evidence="3 4" key="1">
    <citation type="submission" date="2019-12" db="EMBL/GenBank/DDBJ databases">
        <title>Novel species isolated from a subtropical stream in China.</title>
        <authorList>
            <person name="Lu H."/>
        </authorList>
    </citation>
    <scope>NUCLEOTIDE SEQUENCE [LARGE SCALE GENOMIC DNA]</scope>
    <source>
        <strain evidence="3 4">FT135W</strain>
    </source>
</reference>
<dbReference type="GO" id="GO:0015288">
    <property type="term" value="F:porin activity"/>
    <property type="evidence" value="ECO:0007669"/>
    <property type="project" value="InterPro"/>
</dbReference>
<evidence type="ECO:0000256" key="1">
    <source>
        <dbReference type="SAM" id="SignalP"/>
    </source>
</evidence>
<dbReference type="InterPro" id="IPR033900">
    <property type="entry name" value="Gram_neg_porin_domain"/>
</dbReference>
<keyword evidence="4" id="KW-1185">Reference proteome</keyword>
<dbReference type="InterPro" id="IPR023614">
    <property type="entry name" value="Porin_dom_sf"/>
</dbReference>
<organism evidence="3 4">
    <name type="scientific">Duganella flavida</name>
    <dbReference type="NCBI Taxonomy" id="2692175"/>
    <lineage>
        <taxon>Bacteria</taxon>
        <taxon>Pseudomonadati</taxon>
        <taxon>Pseudomonadota</taxon>
        <taxon>Betaproteobacteria</taxon>
        <taxon>Burkholderiales</taxon>
        <taxon>Oxalobacteraceae</taxon>
        <taxon>Telluria group</taxon>
        <taxon>Duganella</taxon>
    </lineage>
</organism>
<gene>
    <name evidence="3" type="ORF">GTP46_26870</name>
</gene>
<evidence type="ECO:0000313" key="3">
    <source>
        <dbReference type="EMBL" id="MYM26258.1"/>
    </source>
</evidence>
<keyword evidence="1" id="KW-0732">Signal</keyword>
<dbReference type="RefSeq" id="WP_161009695.1">
    <property type="nucleotide sequence ID" value="NZ_WWCN01000024.1"/>
</dbReference>
<dbReference type="SUPFAM" id="SSF56935">
    <property type="entry name" value="Porins"/>
    <property type="match status" value="1"/>
</dbReference>
<dbReference type="GO" id="GO:0016020">
    <property type="term" value="C:membrane"/>
    <property type="evidence" value="ECO:0007669"/>
    <property type="project" value="InterPro"/>
</dbReference>